<keyword evidence="1" id="KW-1133">Transmembrane helix</keyword>
<accession>A0A1X0CLQ5</accession>
<keyword evidence="1" id="KW-0472">Membrane</keyword>
<dbReference type="EMBL" id="MVHP01000033">
    <property type="protein sequence ID" value="ORA61121.1"/>
    <property type="molecule type" value="Genomic_DNA"/>
</dbReference>
<name>A0A1X0CLQ5_9MYCO</name>
<evidence type="ECO:0000313" key="3">
    <source>
        <dbReference type="Proteomes" id="UP000192772"/>
    </source>
</evidence>
<dbReference type="STRING" id="81858.BST23_21905"/>
<protein>
    <submittedName>
        <fullName evidence="2">Mammalian cell entry protein</fullName>
    </submittedName>
</protein>
<gene>
    <name evidence="2" type="ORF">BST23_21905</name>
</gene>
<feature type="transmembrane region" description="Helical" evidence="1">
    <location>
        <begin position="12"/>
        <end position="31"/>
    </location>
</feature>
<keyword evidence="1" id="KW-0812">Transmembrane</keyword>
<dbReference type="OrthoDB" id="4367361at2"/>
<organism evidence="2 3">
    <name type="scientific">Mycolicibacterium elephantis</name>
    <dbReference type="NCBI Taxonomy" id="81858"/>
    <lineage>
        <taxon>Bacteria</taxon>
        <taxon>Bacillati</taxon>
        <taxon>Actinomycetota</taxon>
        <taxon>Actinomycetes</taxon>
        <taxon>Mycobacteriales</taxon>
        <taxon>Mycobacteriaceae</taxon>
        <taxon>Mycolicibacterium</taxon>
    </lineage>
</organism>
<comment type="caution">
    <text evidence="2">The sequence shown here is derived from an EMBL/GenBank/DDBJ whole genome shotgun (WGS) entry which is preliminary data.</text>
</comment>
<evidence type="ECO:0000313" key="2">
    <source>
        <dbReference type="EMBL" id="ORA61121.1"/>
    </source>
</evidence>
<reference evidence="2 3" key="1">
    <citation type="submission" date="2017-02" db="EMBL/GenBank/DDBJ databases">
        <title>The new phylogeny of genus Mycobacterium.</title>
        <authorList>
            <person name="Tortoli E."/>
            <person name="Trovato A."/>
            <person name="Cirillo D.M."/>
        </authorList>
    </citation>
    <scope>NUCLEOTIDE SEQUENCE [LARGE SCALE GENOMIC DNA]</scope>
    <source>
        <strain evidence="2 3">FI-09383</strain>
    </source>
</reference>
<dbReference type="Proteomes" id="UP000192772">
    <property type="component" value="Unassembled WGS sequence"/>
</dbReference>
<sequence>MLRGSTKYQDRVLTSIGLAVLLCIALVAILFNANPFSGRGDDQLSVVINTPYVGQGVEAGTPVVLHGVEVGQVSNVAKTAGGGVRLVTDLQKAPLQGLTDAMGVDFRAINYFGVPGINLDPKPGGQLLRDGSEVSVVPTGNFTLSELLAQLGDVSMASLTPQLIQVMDRVTRYTDGLNPLFETAVTVTQAVADTRTVPTAQLLANTTSIAAAFPEFNDVAVESTRRIIDYSYYPGQTFPPAATIAQRITPPFLEGVTVPNLADVSEEFFQNVTTEFSRTASQGLFAAVGKLLGSHVDDLFPLISGMKALTDATPVLLRPGDIAQNLAELRSRFERLYAGNGDQRAMSVRVVLDSLPGVAAPLGIVVGGPE</sequence>
<dbReference type="AlphaFoldDB" id="A0A1X0CLQ5"/>
<evidence type="ECO:0000256" key="1">
    <source>
        <dbReference type="SAM" id="Phobius"/>
    </source>
</evidence>
<proteinExistence type="predicted"/>